<evidence type="ECO:0000313" key="2">
    <source>
        <dbReference type="Proteomes" id="UP001177260"/>
    </source>
</evidence>
<protein>
    <submittedName>
        <fullName evidence="1">Uncharacterized protein</fullName>
    </submittedName>
</protein>
<gene>
    <name evidence="1" type="ORF">N8T08_010732</name>
</gene>
<sequence length="280" mass="31165">MDIMLFLVEGIITIWLAILLAFILPNSPTSVRGLTEVEREWIRWNYEQDQGQQDDQSEVSTLQGVDLAIKDPKTWLLLATLYAIFISAGVTNFFPPVVATHGYSRTVTYAMTAPPFILFCIVIMVNGFHSDSTEELYYHVVGPLFVAIIANTLAVSIFNTAARYIAMMLMPGSLYAASTVIFSWISGTLSQPAPKRATRIAFMISVCNTPNIWTPYRYDGAPRYLAAFVVNFVAGAAAIVMATVTMIHLKRQNWKLDQGRDLEGSGPTVAQRASVFRYML</sequence>
<name>A0ACC3BBM1_9EURO</name>
<organism evidence="1 2">
    <name type="scientific">Aspergillus melleus</name>
    <dbReference type="NCBI Taxonomy" id="138277"/>
    <lineage>
        <taxon>Eukaryota</taxon>
        <taxon>Fungi</taxon>
        <taxon>Dikarya</taxon>
        <taxon>Ascomycota</taxon>
        <taxon>Pezizomycotina</taxon>
        <taxon>Eurotiomycetes</taxon>
        <taxon>Eurotiomycetidae</taxon>
        <taxon>Eurotiales</taxon>
        <taxon>Aspergillaceae</taxon>
        <taxon>Aspergillus</taxon>
        <taxon>Aspergillus subgen. Circumdati</taxon>
    </lineage>
</organism>
<proteinExistence type="predicted"/>
<keyword evidence="2" id="KW-1185">Reference proteome</keyword>
<accession>A0ACC3BBM1</accession>
<dbReference type="Proteomes" id="UP001177260">
    <property type="component" value="Unassembled WGS sequence"/>
</dbReference>
<dbReference type="EMBL" id="JAOPJF010000009">
    <property type="protein sequence ID" value="KAK1148094.1"/>
    <property type="molecule type" value="Genomic_DNA"/>
</dbReference>
<comment type="caution">
    <text evidence="1">The sequence shown here is derived from an EMBL/GenBank/DDBJ whole genome shotgun (WGS) entry which is preliminary data.</text>
</comment>
<reference evidence="1 2" key="1">
    <citation type="journal article" date="2023" name="ACS Omega">
        <title>Identification of the Neoaspergillic Acid Biosynthesis Gene Cluster by Establishing an In Vitro CRISPR-Ribonucleoprotein Genetic System in Aspergillus melleus.</title>
        <authorList>
            <person name="Yuan B."/>
            <person name="Grau M.F."/>
            <person name="Murata R.M."/>
            <person name="Torok T."/>
            <person name="Venkateswaran K."/>
            <person name="Stajich J.E."/>
            <person name="Wang C.C.C."/>
        </authorList>
    </citation>
    <scope>NUCLEOTIDE SEQUENCE [LARGE SCALE GENOMIC DNA]</scope>
    <source>
        <strain evidence="1 2">IMV 1140</strain>
    </source>
</reference>
<evidence type="ECO:0000313" key="1">
    <source>
        <dbReference type="EMBL" id="KAK1148094.1"/>
    </source>
</evidence>